<feature type="signal peptide" evidence="1">
    <location>
        <begin position="1"/>
        <end position="18"/>
    </location>
</feature>
<proteinExistence type="predicted"/>
<dbReference type="AlphaFoldDB" id="A0A1I7ZHW2"/>
<evidence type="ECO:0000313" key="2">
    <source>
        <dbReference type="Proteomes" id="UP000095287"/>
    </source>
</evidence>
<accession>A0A1I7ZHW2</accession>
<reference evidence="3" key="1">
    <citation type="submission" date="2016-11" db="UniProtKB">
        <authorList>
            <consortium name="WormBaseParasite"/>
        </authorList>
    </citation>
    <scope>IDENTIFICATION</scope>
</reference>
<sequence length="139" mass="15689">MALSSILVLLLMAVTVDGFSFNNYGKYKLPKYNTLSCSCRVMENTTDREMWMAVEEPTVPTSTPTTAKKLPEVVVIHKTEFKPHRDHVVDDENGPYVAGRLAAFGKMLDFLDRLQCTCEGNPMDLLKAERFIRFSVSHA</sequence>
<keyword evidence="2" id="KW-1185">Reference proteome</keyword>
<name>A0A1I7ZHW2_9BILA</name>
<protein>
    <submittedName>
        <fullName evidence="3">Secreted protein</fullName>
    </submittedName>
</protein>
<evidence type="ECO:0000256" key="1">
    <source>
        <dbReference type="SAM" id="SignalP"/>
    </source>
</evidence>
<evidence type="ECO:0000313" key="3">
    <source>
        <dbReference type="WBParaSite" id="L893_g26473.t1"/>
    </source>
</evidence>
<dbReference type="WBParaSite" id="L893_g26473.t1">
    <property type="protein sequence ID" value="L893_g26473.t1"/>
    <property type="gene ID" value="L893_g26473"/>
</dbReference>
<keyword evidence="1" id="KW-0732">Signal</keyword>
<dbReference type="Proteomes" id="UP000095287">
    <property type="component" value="Unplaced"/>
</dbReference>
<organism evidence="2 3">
    <name type="scientific">Steinernema glaseri</name>
    <dbReference type="NCBI Taxonomy" id="37863"/>
    <lineage>
        <taxon>Eukaryota</taxon>
        <taxon>Metazoa</taxon>
        <taxon>Ecdysozoa</taxon>
        <taxon>Nematoda</taxon>
        <taxon>Chromadorea</taxon>
        <taxon>Rhabditida</taxon>
        <taxon>Tylenchina</taxon>
        <taxon>Panagrolaimomorpha</taxon>
        <taxon>Strongyloidoidea</taxon>
        <taxon>Steinernematidae</taxon>
        <taxon>Steinernema</taxon>
    </lineage>
</organism>
<feature type="chain" id="PRO_5009313463" evidence="1">
    <location>
        <begin position="19"/>
        <end position="139"/>
    </location>
</feature>